<name>A0A8S1LI49_9CILI</name>
<dbReference type="EMBL" id="CAJJDN010000019">
    <property type="protein sequence ID" value="CAD8064446.1"/>
    <property type="molecule type" value="Genomic_DNA"/>
</dbReference>
<accession>A0A8S1LI49</accession>
<dbReference type="Proteomes" id="UP000692954">
    <property type="component" value="Unassembled WGS sequence"/>
</dbReference>
<reference evidence="1" key="1">
    <citation type="submission" date="2021-01" db="EMBL/GenBank/DDBJ databases">
        <authorList>
            <consortium name="Genoscope - CEA"/>
            <person name="William W."/>
        </authorList>
    </citation>
    <scope>NUCLEOTIDE SEQUENCE</scope>
</reference>
<evidence type="ECO:0000313" key="2">
    <source>
        <dbReference type="Proteomes" id="UP000692954"/>
    </source>
</evidence>
<comment type="caution">
    <text evidence="1">The sequence shown here is derived from an EMBL/GenBank/DDBJ whole genome shotgun (WGS) entry which is preliminary data.</text>
</comment>
<evidence type="ECO:0000313" key="1">
    <source>
        <dbReference type="EMBL" id="CAD8064446.1"/>
    </source>
</evidence>
<gene>
    <name evidence="1" type="ORF">PSON_ATCC_30995.1.T0190119</name>
</gene>
<sequence>MSFLLAYQNLLKSHTNSDFKQFILENCDKNISKGLIEGMQYLKVNGYKLKLILMIKIRPCFVWKYYIKFFLSLRQRFLGLKTSEWYIFGQIIIH</sequence>
<protein>
    <submittedName>
        <fullName evidence="1">Uncharacterized protein</fullName>
    </submittedName>
</protein>
<proteinExistence type="predicted"/>
<keyword evidence="2" id="KW-1185">Reference proteome</keyword>
<organism evidence="1 2">
    <name type="scientific">Paramecium sonneborni</name>
    <dbReference type="NCBI Taxonomy" id="65129"/>
    <lineage>
        <taxon>Eukaryota</taxon>
        <taxon>Sar</taxon>
        <taxon>Alveolata</taxon>
        <taxon>Ciliophora</taxon>
        <taxon>Intramacronucleata</taxon>
        <taxon>Oligohymenophorea</taxon>
        <taxon>Peniculida</taxon>
        <taxon>Parameciidae</taxon>
        <taxon>Paramecium</taxon>
    </lineage>
</organism>
<dbReference type="AlphaFoldDB" id="A0A8S1LI49"/>